<evidence type="ECO:0000256" key="2">
    <source>
        <dbReference type="ARBA" id="ARBA00022723"/>
    </source>
</evidence>
<comment type="caution">
    <text evidence="6">The sequence shown here is derived from an EMBL/GenBank/DDBJ whole genome shotgun (WGS) entry which is preliminary data.</text>
</comment>
<dbReference type="Gene3D" id="3.50.50.60">
    <property type="entry name" value="FAD/NAD(P)-binding domain"/>
    <property type="match status" value="1"/>
</dbReference>
<evidence type="ECO:0000313" key="7">
    <source>
        <dbReference type="Proteomes" id="UP001500929"/>
    </source>
</evidence>
<keyword evidence="7" id="KW-1185">Reference proteome</keyword>
<keyword evidence="2" id="KW-0479">Metal-binding</keyword>
<dbReference type="Pfam" id="PF12831">
    <property type="entry name" value="FAD_oxidored"/>
    <property type="match status" value="1"/>
</dbReference>
<accession>A0ABP5R493</accession>
<dbReference type="EMBL" id="BAAAQY010000015">
    <property type="protein sequence ID" value="GAA2249350.1"/>
    <property type="molecule type" value="Genomic_DNA"/>
</dbReference>
<keyword evidence="4" id="KW-0408">Iron</keyword>
<evidence type="ECO:0000256" key="3">
    <source>
        <dbReference type="ARBA" id="ARBA00023002"/>
    </source>
</evidence>
<organism evidence="6 7">
    <name type="scientific">Herbiconiux moechotypicola</name>
    <dbReference type="NCBI Taxonomy" id="637393"/>
    <lineage>
        <taxon>Bacteria</taxon>
        <taxon>Bacillati</taxon>
        <taxon>Actinomycetota</taxon>
        <taxon>Actinomycetes</taxon>
        <taxon>Micrococcales</taxon>
        <taxon>Microbacteriaceae</taxon>
        <taxon>Herbiconiux</taxon>
    </lineage>
</organism>
<name>A0ABP5R493_9MICO</name>
<dbReference type="RefSeq" id="WP_259481552.1">
    <property type="nucleotide sequence ID" value="NZ_BAAAQY010000015.1"/>
</dbReference>
<dbReference type="InterPro" id="IPR036188">
    <property type="entry name" value="FAD/NAD-bd_sf"/>
</dbReference>
<reference evidence="7" key="1">
    <citation type="journal article" date="2019" name="Int. J. Syst. Evol. Microbiol.">
        <title>The Global Catalogue of Microorganisms (GCM) 10K type strain sequencing project: providing services to taxonomists for standard genome sequencing and annotation.</title>
        <authorList>
            <consortium name="The Broad Institute Genomics Platform"/>
            <consortium name="The Broad Institute Genome Sequencing Center for Infectious Disease"/>
            <person name="Wu L."/>
            <person name="Ma J."/>
        </authorList>
    </citation>
    <scope>NUCLEOTIDE SEQUENCE [LARGE SCALE GENOMIC DNA]</scope>
    <source>
        <strain evidence="7">JCM 16117</strain>
    </source>
</reference>
<evidence type="ECO:0000256" key="1">
    <source>
        <dbReference type="ARBA" id="ARBA00022485"/>
    </source>
</evidence>
<keyword evidence="3" id="KW-0560">Oxidoreductase</keyword>
<evidence type="ECO:0000256" key="5">
    <source>
        <dbReference type="ARBA" id="ARBA00023014"/>
    </source>
</evidence>
<evidence type="ECO:0000313" key="6">
    <source>
        <dbReference type="EMBL" id="GAA2249350.1"/>
    </source>
</evidence>
<dbReference type="InterPro" id="IPR039650">
    <property type="entry name" value="HdrA-like"/>
</dbReference>
<dbReference type="SUPFAM" id="SSF51905">
    <property type="entry name" value="FAD/NAD(P)-binding domain"/>
    <property type="match status" value="1"/>
</dbReference>
<sequence>MDGTGTGGVNGMGVQSSGEWDVIVVGGGAAGVAAAIAAGRQGARTLLLERSGFVGGISATLPWLGFHDQDFQRVVRGLAGEFADTLAAEGHASPITLDPKCGSLVAVHPHYWKVLALRLLREAGVTVLLHALFVRAIVERVEDAGEGARGGVCTRVTGVEVESKSGRTRFDGRVVVDCSGDGDVAVSAGADWEKGRTGDGLVQSPTLVFRLGGIDDDAFRKACQDPSFAYREWFVPYPELFARLAERLDEVDVWVLGGFAGLVERARAAGDLDIPQSRIVGVKLSTPETPHEISVVMTRVLGLDPVDVGSMSEAYGRVYEQIPPIVRFFRDYVPGCADAYLVEIAPMLGVRESRRIVGDAVLTADDLVEGRRHPDDVAMGGYHIDIHRPSGTWVSSTNVRAYGIPLGALVARGMSGLLMAGKCLSATHEAVGSARVIPICLATGEAAGTAAALTALAGGSEVRDIDPSAVRRALLAAGAELGVRALEVHPDAEKWPRLPFDDAESERAAESATAAADAELLRETAWLAGA</sequence>
<dbReference type="Proteomes" id="UP001500929">
    <property type="component" value="Unassembled WGS sequence"/>
</dbReference>
<evidence type="ECO:0000256" key="4">
    <source>
        <dbReference type="ARBA" id="ARBA00023004"/>
    </source>
</evidence>
<dbReference type="PANTHER" id="PTHR43498:SF1">
    <property type="entry name" value="COB--COM HETERODISULFIDE REDUCTASE IRON-SULFUR SUBUNIT A"/>
    <property type="match status" value="1"/>
</dbReference>
<gene>
    <name evidence="6" type="ORF">GCM10009851_38660</name>
</gene>
<keyword evidence="5" id="KW-0411">Iron-sulfur</keyword>
<keyword evidence="1" id="KW-0004">4Fe-4S</keyword>
<protein>
    <submittedName>
        <fullName evidence="6">FAD-dependent oxidoreductase</fullName>
    </submittedName>
</protein>
<dbReference type="PANTHER" id="PTHR43498">
    <property type="entry name" value="FERREDOXIN:COB-COM HETERODISULFIDE REDUCTASE SUBUNIT A"/>
    <property type="match status" value="1"/>
</dbReference>
<proteinExistence type="predicted"/>